<reference evidence="8" key="1">
    <citation type="submission" date="2020-05" db="EMBL/GenBank/DDBJ databases">
        <title>High-Quality Genomes of Partial-Nitritation/Anammox System by Hierarchical Clustering Based Hybrid Assembly.</title>
        <authorList>
            <person name="Liu L."/>
            <person name="Wang Y."/>
            <person name="Che Y."/>
            <person name="Chen Y."/>
            <person name="Xia Y."/>
            <person name="Luo R."/>
            <person name="Cheng S.H."/>
            <person name="Zheng C."/>
            <person name="Zhang T."/>
        </authorList>
    </citation>
    <scope>NUCLEOTIDE SEQUENCE</scope>
    <source>
        <strain evidence="8">H1_PAT1</strain>
    </source>
</reference>
<dbReference type="PROSITE" id="PS51352">
    <property type="entry name" value="THIOREDOXIN_2"/>
    <property type="match status" value="1"/>
</dbReference>
<keyword evidence="2" id="KW-0732">Signal</keyword>
<comment type="similarity">
    <text evidence="1">Belongs to the thioredoxin family. DsbA subfamily.</text>
</comment>
<sequence>MQTTDPRKPLIIGIIAMGILVFAGIVWAVAFAPTERSAGAPEANLAFDDSNDPAYGPDNAKIVVRMFEDFQCPACRAAKAGVDYAKKKFGDRVKFVWVDFPLQSVHLNARIAANAARCGEEQGLFWEYHDILFDFQPNWAESKNPTAEFTDLARKTGLNEGAFTACLNARTYDDKIVKDMEEGRANNVQATPTFFINKTRVSGALSAADWDKYLLPLLNMASASQEAGESSEQ</sequence>
<keyword evidence="3" id="KW-0560">Oxidoreductase</keyword>
<keyword evidence="6" id="KW-0472">Membrane</keyword>
<dbReference type="Proteomes" id="UP000710385">
    <property type="component" value="Unassembled WGS sequence"/>
</dbReference>
<evidence type="ECO:0000256" key="5">
    <source>
        <dbReference type="ARBA" id="ARBA00023284"/>
    </source>
</evidence>
<evidence type="ECO:0000259" key="7">
    <source>
        <dbReference type="PROSITE" id="PS51352"/>
    </source>
</evidence>
<dbReference type="PANTHER" id="PTHR13887:SF14">
    <property type="entry name" value="DISULFIDE BOND FORMATION PROTEIN D"/>
    <property type="match status" value="1"/>
</dbReference>
<organism evidence="8 9">
    <name type="scientific">candidate division WWE3 bacterium</name>
    <dbReference type="NCBI Taxonomy" id="2053526"/>
    <lineage>
        <taxon>Bacteria</taxon>
        <taxon>Katanobacteria</taxon>
    </lineage>
</organism>
<keyword evidence="4" id="KW-1015">Disulfide bond</keyword>
<accession>A0A928TR61</accession>
<dbReference type="PANTHER" id="PTHR13887">
    <property type="entry name" value="GLUTATHIONE S-TRANSFERASE KAPPA"/>
    <property type="match status" value="1"/>
</dbReference>
<evidence type="ECO:0000256" key="3">
    <source>
        <dbReference type="ARBA" id="ARBA00023002"/>
    </source>
</evidence>
<dbReference type="SUPFAM" id="SSF52833">
    <property type="entry name" value="Thioredoxin-like"/>
    <property type="match status" value="1"/>
</dbReference>
<keyword evidence="6" id="KW-1133">Transmembrane helix</keyword>
<feature type="transmembrane region" description="Helical" evidence="6">
    <location>
        <begin position="12"/>
        <end position="32"/>
    </location>
</feature>
<evidence type="ECO:0000313" key="9">
    <source>
        <dbReference type="Proteomes" id="UP000710385"/>
    </source>
</evidence>
<dbReference type="Pfam" id="PF13462">
    <property type="entry name" value="Thioredoxin_4"/>
    <property type="match status" value="1"/>
</dbReference>
<dbReference type="InterPro" id="IPR012336">
    <property type="entry name" value="Thioredoxin-like_fold"/>
</dbReference>
<evidence type="ECO:0000256" key="2">
    <source>
        <dbReference type="ARBA" id="ARBA00022729"/>
    </source>
</evidence>
<dbReference type="GO" id="GO:0016491">
    <property type="term" value="F:oxidoreductase activity"/>
    <property type="evidence" value="ECO:0007669"/>
    <property type="project" value="UniProtKB-KW"/>
</dbReference>
<dbReference type="Gene3D" id="3.40.30.10">
    <property type="entry name" value="Glutaredoxin"/>
    <property type="match status" value="1"/>
</dbReference>
<evidence type="ECO:0000256" key="1">
    <source>
        <dbReference type="ARBA" id="ARBA00005791"/>
    </source>
</evidence>
<evidence type="ECO:0000313" key="8">
    <source>
        <dbReference type="EMBL" id="MBE7525591.1"/>
    </source>
</evidence>
<name>A0A928TR61_UNCKA</name>
<dbReference type="InterPro" id="IPR013766">
    <property type="entry name" value="Thioredoxin_domain"/>
</dbReference>
<evidence type="ECO:0000256" key="4">
    <source>
        <dbReference type="ARBA" id="ARBA00023157"/>
    </source>
</evidence>
<dbReference type="AlphaFoldDB" id="A0A928TR61"/>
<comment type="caution">
    <text evidence="8">The sequence shown here is derived from an EMBL/GenBank/DDBJ whole genome shotgun (WGS) entry which is preliminary data.</text>
</comment>
<gene>
    <name evidence="8" type="ORF">HS096_04375</name>
</gene>
<keyword evidence="5" id="KW-0676">Redox-active center</keyword>
<protein>
    <submittedName>
        <fullName evidence="8">Thioredoxin domain-containing protein</fullName>
    </submittedName>
</protein>
<proteinExistence type="inferred from homology"/>
<dbReference type="EMBL" id="JABTTY010000001">
    <property type="protein sequence ID" value="MBE7525591.1"/>
    <property type="molecule type" value="Genomic_DNA"/>
</dbReference>
<dbReference type="InterPro" id="IPR036249">
    <property type="entry name" value="Thioredoxin-like_sf"/>
</dbReference>
<keyword evidence="6" id="KW-0812">Transmembrane</keyword>
<feature type="domain" description="Thioredoxin" evidence="7">
    <location>
        <begin position="34"/>
        <end position="219"/>
    </location>
</feature>
<evidence type="ECO:0000256" key="6">
    <source>
        <dbReference type="SAM" id="Phobius"/>
    </source>
</evidence>